<evidence type="ECO:0000256" key="1">
    <source>
        <dbReference type="SAM" id="Phobius"/>
    </source>
</evidence>
<keyword evidence="1" id="KW-1133">Transmembrane helix</keyword>
<protein>
    <submittedName>
        <fullName evidence="2">Retropepsin-like aspartic protease</fullName>
        <ecNumber evidence="2">3.4.23.-</ecNumber>
    </submittedName>
</protein>
<dbReference type="GO" id="GO:0016787">
    <property type="term" value="F:hydrolase activity"/>
    <property type="evidence" value="ECO:0007669"/>
    <property type="project" value="UniProtKB-KW"/>
</dbReference>
<sequence length="170" mass="18090">MGPQDRDGDAAAPRQMGLIPLIVFWCVVMGLLYAGMSVYLQPKKAQVLANGDLIIPRALDGHFYTPGRIQGVEVTFLVDTGASLVTVSEAFARKAGLTGGTPTTFRTANGDRAGRVVEGASLSIGPVEARNIKMGVGLHGGEDDEALLGQSFLSKFDITLHKDHMVLQPR</sequence>
<dbReference type="EC" id="3.4.23.-" evidence="2"/>
<reference evidence="2 3" key="1">
    <citation type="submission" date="2023-08" db="EMBL/GenBank/DDBJ databases">
        <title>Rhodoferax potami sp. nov. and Rhodoferax mekongensis sp. nov., isolated from the Mekong River in Thailand.</title>
        <authorList>
            <person name="Kitikhun S."/>
            <person name="Charoenyingcharoen P."/>
            <person name="Siriarchawattana P."/>
            <person name="Likhitrattanapisal S."/>
            <person name="Nilsakha T."/>
            <person name="Chanpet A."/>
            <person name="Rattanawaree P."/>
            <person name="Ingsriswang S."/>
        </authorList>
    </citation>
    <scope>NUCLEOTIDE SEQUENCE [LARGE SCALE GENOMIC DNA]</scope>
    <source>
        <strain evidence="2 3">TBRC 17307</strain>
    </source>
</reference>
<gene>
    <name evidence="2" type="ORF">RAN89_05030</name>
</gene>
<dbReference type="Pfam" id="PF13975">
    <property type="entry name" value="gag-asp_proteas"/>
    <property type="match status" value="1"/>
</dbReference>
<dbReference type="InterPro" id="IPR034122">
    <property type="entry name" value="Retropepsin-like_bacterial"/>
</dbReference>
<dbReference type="Proteomes" id="UP001302257">
    <property type="component" value="Chromosome"/>
</dbReference>
<keyword evidence="1" id="KW-0472">Membrane</keyword>
<dbReference type="Gene3D" id="2.40.70.10">
    <property type="entry name" value="Acid Proteases"/>
    <property type="match status" value="1"/>
</dbReference>
<dbReference type="NCBIfam" id="TIGR02281">
    <property type="entry name" value="clan_AA_DTGA"/>
    <property type="match status" value="1"/>
</dbReference>
<dbReference type="EMBL" id="CP132507">
    <property type="protein sequence ID" value="WNO05800.1"/>
    <property type="molecule type" value="Genomic_DNA"/>
</dbReference>
<proteinExistence type="predicted"/>
<dbReference type="SUPFAM" id="SSF50630">
    <property type="entry name" value="Acid proteases"/>
    <property type="match status" value="1"/>
</dbReference>
<evidence type="ECO:0000313" key="2">
    <source>
        <dbReference type="EMBL" id="WNO05800.1"/>
    </source>
</evidence>
<dbReference type="RefSeq" id="WP_313868535.1">
    <property type="nucleotide sequence ID" value="NZ_CP132507.1"/>
</dbReference>
<feature type="transmembrane region" description="Helical" evidence="1">
    <location>
        <begin position="18"/>
        <end position="40"/>
    </location>
</feature>
<name>A0ABZ0B269_9BURK</name>
<dbReference type="InterPro" id="IPR021109">
    <property type="entry name" value="Peptidase_aspartic_dom_sf"/>
</dbReference>
<dbReference type="PROSITE" id="PS00141">
    <property type="entry name" value="ASP_PROTEASE"/>
    <property type="match status" value="1"/>
</dbReference>
<accession>A0ABZ0B269</accession>
<keyword evidence="1" id="KW-0812">Transmembrane</keyword>
<keyword evidence="2" id="KW-0378">Hydrolase</keyword>
<organism evidence="2 3">
    <name type="scientific">Rhodoferax mekongensis</name>
    <dbReference type="NCBI Taxonomy" id="3068341"/>
    <lineage>
        <taxon>Bacteria</taxon>
        <taxon>Pseudomonadati</taxon>
        <taxon>Pseudomonadota</taxon>
        <taxon>Betaproteobacteria</taxon>
        <taxon>Burkholderiales</taxon>
        <taxon>Comamonadaceae</taxon>
        <taxon>Rhodoferax</taxon>
    </lineage>
</organism>
<dbReference type="InterPro" id="IPR011969">
    <property type="entry name" value="Clan_AA_Asp_peptidase_C"/>
</dbReference>
<dbReference type="InterPro" id="IPR001969">
    <property type="entry name" value="Aspartic_peptidase_AS"/>
</dbReference>
<evidence type="ECO:0000313" key="3">
    <source>
        <dbReference type="Proteomes" id="UP001302257"/>
    </source>
</evidence>
<keyword evidence="3" id="KW-1185">Reference proteome</keyword>
<dbReference type="CDD" id="cd05483">
    <property type="entry name" value="retropepsin_like_bacteria"/>
    <property type="match status" value="1"/>
</dbReference>